<organism evidence="2 3">
    <name type="scientific">Ruficoccus amylovorans</name>
    <dbReference type="NCBI Taxonomy" id="1804625"/>
    <lineage>
        <taxon>Bacteria</taxon>
        <taxon>Pseudomonadati</taxon>
        <taxon>Verrucomicrobiota</taxon>
        <taxon>Opitutia</taxon>
        <taxon>Puniceicoccales</taxon>
        <taxon>Cerasicoccaceae</taxon>
        <taxon>Ruficoccus</taxon>
    </lineage>
</organism>
<comment type="caution">
    <text evidence="2">The sequence shown here is derived from an EMBL/GenBank/DDBJ whole genome shotgun (WGS) entry which is preliminary data.</text>
</comment>
<keyword evidence="3" id="KW-1185">Reference proteome</keyword>
<dbReference type="RefSeq" id="WP_185677274.1">
    <property type="nucleotide sequence ID" value="NZ_JACHVB010000064.1"/>
</dbReference>
<dbReference type="Proteomes" id="UP000546464">
    <property type="component" value="Unassembled WGS sequence"/>
</dbReference>
<feature type="signal peptide" evidence="1">
    <location>
        <begin position="1"/>
        <end position="24"/>
    </location>
</feature>
<keyword evidence="1" id="KW-0732">Signal</keyword>
<accession>A0A842HHX2</accession>
<dbReference type="AlphaFoldDB" id="A0A842HHX2"/>
<sequence>MKPNSIWTTTGVSLLTLLASLACARAQLLISFEALSANETRITFSGTDTLDLGASTWTTGSAGANLTNAIAVVVPSGAYHYGEYEDFLVEGIPWNPISGFTPEDLTGIGGFDASFGKLTFYSVEYFDSLLAVIWDGAFTINYSFEQIGVAPDSSGQITFENIDADIVFTVNYAVGSAIPEPAITTWLGGLAGLLVLGGYRYRRLARSTLC</sequence>
<dbReference type="PROSITE" id="PS51257">
    <property type="entry name" value="PROKAR_LIPOPROTEIN"/>
    <property type="match status" value="1"/>
</dbReference>
<evidence type="ECO:0008006" key="4">
    <source>
        <dbReference type="Google" id="ProtNLM"/>
    </source>
</evidence>
<protein>
    <recommendedName>
        <fullName evidence="4">PEP-CTERM protein-sorting domain-containing protein</fullName>
    </recommendedName>
</protein>
<feature type="chain" id="PRO_5032282477" description="PEP-CTERM protein-sorting domain-containing protein" evidence="1">
    <location>
        <begin position="25"/>
        <end position="210"/>
    </location>
</feature>
<name>A0A842HHX2_9BACT</name>
<evidence type="ECO:0000256" key="1">
    <source>
        <dbReference type="SAM" id="SignalP"/>
    </source>
</evidence>
<proteinExistence type="predicted"/>
<reference evidence="2 3" key="1">
    <citation type="submission" date="2020-07" db="EMBL/GenBank/DDBJ databases">
        <authorList>
            <person name="Feng X."/>
        </authorList>
    </citation>
    <scope>NUCLEOTIDE SEQUENCE [LARGE SCALE GENOMIC DNA]</scope>
    <source>
        <strain evidence="2 3">JCM31066</strain>
    </source>
</reference>
<dbReference type="EMBL" id="JACHVB010000064">
    <property type="protein sequence ID" value="MBC2596365.1"/>
    <property type="molecule type" value="Genomic_DNA"/>
</dbReference>
<gene>
    <name evidence="2" type="ORF">H5P28_19020</name>
</gene>
<evidence type="ECO:0000313" key="3">
    <source>
        <dbReference type="Proteomes" id="UP000546464"/>
    </source>
</evidence>
<evidence type="ECO:0000313" key="2">
    <source>
        <dbReference type="EMBL" id="MBC2596365.1"/>
    </source>
</evidence>